<dbReference type="PANTHER" id="PTHR43147:SF2">
    <property type="entry name" value="NADP-DEPENDENT OXIDOREDUCTASE DOMAIN-CONTAINING PROTEIN"/>
    <property type="match status" value="1"/>
</dbReference>
<dbReference type="PRINTS" id="PR00069">
    <property type="entry name" value="ALDKETRDTASE"/>
</dbReference>
<dbReference type="InterPro" id="IPR036812">
    <property type="entry name" value="NAD(P)_OxRdtase_dom_sf"/>
</dbReference>
<protein>
    <recommendedName>
        <fullName evidence="1">NADP-dependent oxidoreductase domain-containing protein</fullName>
    </recommendedName>
</protein>
<proteinExistence type="predicted"/>
<dbReference type="Pfam" id="PF00248">
    <property type="entry name" value="Aldo_ket_red"/>
    <property type="match status" value="1"/>
</dbReference>
<dbReference type="EMBL" id="BLLK01000047">
    <property type="protein sequence ID" value="GFH54119.1"/>
    <property type="molecule type" value="Genomic_DNA"/>
</dbReference>
<organism evidence="2 3">
    <name type="scientific">Chaetoceros tenuissimus</name>
    <dbReference type="NCBI Taxonomy" id="426638"/>
    <lineage>
        <taxon>Eukaryota</taxon>
        <taxon>Sar</taxon>
        <taxon>Stramenopiles</taxon>
        <taxon>Ochrophyta</taxon>
        <taxon>Bacillariophyta</taxon>
        <taxon>Coscinodiscophyceae</taxon>
        <taxon>Chaetocerotophycidae</taxon>
        <taxon>Chaetocerotales</taxon>
        <taxon>Chaetocerotaceae</taxon>
        <taxon>Chaetoceros</taxon>
    </lineage>
</organism>
<dbReference type="Proteomes" id="UP001054902">
    <property type="component" value="Unassembled WGS sequence"/>
</dbReference>
<dbReference type="InterPro" id="IPR020471">
    <property type="entry name" value="AKR"/>
</dbReference>
<comment type="caution">
    <text evidence="2">The sequence shown here is derived from an EMBL/GenBank/DDBJ whole genome shotgun (WGS) entry which is preliminary data.</text>
</comment>
<dbReference type="Gene3D" id="3.20.20.100">
    <property type="entry name" value="NADP-dependent oxidoreductase domain"/>
    <property type="match status" value="1"/>
</dbReference>
<feature type="domain" description="NADP-dependent oxidoreductase" evidence="1">
    <location>
        <begin position="102"/>
        <end position="400"/>
    </location>
</feature>
<evidence type="ECO:0000259" key="1">
    <source>
        <dbReference type="Pfam" id="PF00248"/>
    </source>
</evidence>
<dbReference type="AlphaFoldDB" id="A0AAD3D0Y8"/>
<dbReference type="CDD" id="cd19101">
    <property type="entry name" value="AKR_unchar"/>
    <property type="match status" value="1"/>
</dbReference>
<sequence length="422" mass="46703">MKLSIALLLPLCEAFSPSQTFRSTSLALNSSAERDEVDYVQLNRRDALSSALKTATAITGASTFPLVTNAEDIQIDSPSVVKRVPTVNLGNSSLKVSRTIQGYWQLAGGHGKYNQDEAVANMKAHFDAGITTLDTADIYGPSEFIVGKFVKEQKARAPEDKPVICTKFCCFKFLDDIDKNEVRTRVTKACERLQLEQIPLIQFFWSNYDIKKYVDVALMLTELREEGLIGEIGATNFDLKRLKEMKDAGVPIVSHQVQMSCLDQRAVQSGMADYCSENDISLIAFGTVGSGILSEKYLGRGPPTQEEKNTASMRMYSKTAERFGNWKLVQELLQTLDAVASDVRSSGRCVDAKIANIAQRYVLDTKSVASVLIGVRNRSHIDENINTHSFSLTDGERDAIFAVVNKRNGPKGDVWDIERGYA</sequence>
<accession>A0AAD3D0Y8</accession>
<keyword evidence="3" id="KW-1185">Reference proteome</keyword>
<dbReference type="SUPFAM" id="SSF51430">
    <property type="entry name" value="NAD(P)-linked oxidoreductase"/>
    <property type="match status" value="1"/>
</dbReference>
<dbReference type="InterPro" id="IPR023210">
    <property type="entry name" value="NADP_OxRdtase_dom"/>
</dbReference>
<gene>
    <name evidence="2" type="ORF">CTEN210_10595</name>
</gene>
<name>A0AAD3D0Y8_9STRA</name>
<reference evidence="2 3" key="1">
    <citation type="journal article" date="2021" name="Sci. Rep.">
        <title>The genome of the diatom Chaetoceros tenuissimus carries an ancient integrated fragment of an extant virus.</title>
        <authorList>
            <person name="Hongo Y."/>
            <person name="Kimura K."/>
            <person name="Takaki Y."/>
            <person name="Yoshida Y."/>
            <person name="Baba S."/>
            <person name="Kobayashi G."/>
            <person name="Nagasaki K."/>
            <person name="Hano T."/>
            <person name="Tomaru Y."/>
        </authorList>
    </citation>
    <scope>NUCLEOTIDE SEQUENCE [LARGE SCALE GENOMIC DNA]</scope>
    <source>
        <strain evidence="2 3">NIES-3715</strain>
    </source>
</reference>
<evidence type="ECO:0000313" key="3">
    <source>
        <dbReference type="Proteomes" id="UP001054902"/>
    </source>
</evidence>
<evidence type="ECO:0000313" key="2">
    <source>
        <dbReference type="EMBL" id="GFH54119.1"/>
    </source>
</evidence>
<dbReference type="PANTHER" id="PTHR43147">
    <property type="entry name" value="PROTEIN TAS"/>
    <property type="match status" value="1"/>
</dbReference>
<dbReference type="GO" id="GO:0016491">
    <property type="term" value="F:oxidoreductase activity"/>
    <property type="evidence" value="ECO:0007669"/>
    <property type="project" value="InterPro"/>
</dbReference>